<dbReference type="Proteomes" id="UP000219338">
    <property type="component" value="Unassembled WGS sequence"/>
</dbReference>
<dbReference type="EMBL" id="FUEG01000025">
    <property type="protein sequence ID" value="SJL14732.1"/>
    <property type="molecule type" value="Genomic_DNA"/>
</dbReference>
<name>A0A284S136_ARMOS</name>
<reference evidence="2" key="1">
    <citation type="journal article" date="2017" name="Nat. Ecol. Evol.">
        <title>Genome expansion and lineage-specific genetic innovations in the forest pathogenic fungi Armillaria.</title>
        <authorList>
            <person name="Sipos G."/>
            <person name="Prasanna A.N."/>
            <person name="Walter M.C."/>
            <person name="O'Connor E."/>
            <person name="Balint B."/>
            <person name="Krizsan K."/>
            <person name="Kiss B."/>
            <person name="Hess J."/>
            <person name="Varga T."/>
            <person name="Slot J."/>
            <person name="Riley R."/>
            <person name="Boka B."/>
            <person name="Rigling D."/>
            <person name="Barry K."/>
            <person name="Lee J."/>
            <person name="Mihaltcheva S."/>
            <person name="LaButti K."/>
            <person name="Lipzen A."/>
            <person name="Waldron R."/>
            <person name="Moloney N.M."/>
            <person name="Sperisen C."/>
            <person name="Kredics L."/>
            <person name="Vagvoelgyi C."/>
            <person name="Patrignani A."/>
            <person name="Fitzpatrick D."/>
            <person name="Nagy I."/>
            <person name="Doyle S."/>
            <person name="Anderson J.B."/>
            <person name="Grigoriev I.V."/>
            <person name="Gueldener U."/>
            <person name="Muensterkoetter M."/>
            <person name="Nagy L.G."/>
        </authorList>
    </citation>
    <scope>NUCLEOTIDE SEQUENCE [LARGE SCALE GENOMIC DNA]</scope>
    <source>
        <strain evidence="2">C18/9</strain>
    </source>
</reference>
<proteinExistence type="predicted"/>
<gene>
    <name evidence="1" type="ORF">ARMOST_18199</name>
</gene>
<organism evidence="1 2">
    <name type="scientific">Armillaria ostoyae</name>
    <name type="common">Armillaria root rot fungus</name>
    <dbReference type="NCBI Taxonomy" id="47428"/>
    <lineage>
        <taxon>Eukaryota</taxon>
        <taxon>Fungi</taxon>
        <taxon>Dikarya</taxon>
        <taxon>Basidiomycota</taxon>
        <taxon>Agaricomycotina</taxon>
        <taxon>Agaricomycetes</taxon>
        <taxon>Agaricomycetidae</taxon>
        <taxon>Agaricales</taxon>
        <taxon>Marasmiineae</taxon>
        <taxon>Physalacriaceae</taxon>
        <taxon>Armillaria</taxon>
    </lineage>
</organism>
<keyword evidence="2" id="KW-1185">Reference proteome</keyword>
<accession>A0A284S136</accession>
<dbReference type="AlphaFoldDB" id="A0A284S136"/>
<sequence length="72" mass="8099">MFLRTSDVLAAAKIFLVQGQAHIGANQSLRCDPYVPEQYRSFSQNEARVLAEPAWGHSLVPGRSFHYRNSHA</sequence>
<evidence type="ECO:0000313" key="2">
    <source>
        <dbReference type="Proteomes" id="UP000219338"/>
    </source>
</evidence>
<protein>
    <submittedName>
        <fullName evidence="1">Uncharacterized protein</fullName>
    </submittedName>
</protein>
<evidence type="ECO:0000313" key="1">
    <source>
        <dbReference type="EMBL" id="SJL14732.1"/>
    </source>
</evidence>